<feature type="region of interest" description="Disordered" evidence="1">
    <location>
        <begin position="94"/>
        <end position="117"/>
    </location>
</feature>
<dbReference type="Pfam" id="PF26062">
    <property type="entry name" value="DUF8022"/>
    <property type="match status" value="1"/>
</dbReference>
<evidence type="ECO:0000313" key="3">
    <source>
        <dbReference type="Proteomes" id="UP000183275"/>
    </source>
</evidence>
<dbReference type="AlphaFoldDB" id="A0A1I0N3J2"/>
<keyword evidence="3" id="KW-1185">Reference proteome</keyword>
<evidence type="ECO:0008006" key="4">
    <source>
        <dbReference type="Google" id="ProtNLM"/>
    </source>
</evidence>
<dbReference type="RefSeq" id="WP_074854658.1">
    <property type="nucleotide sequence ID" value="NZ_FOIS01000002.1"/>
</dbReference>
<dbReference type="STRING" id="1202768.SAMN05216285_1304"/>
<accession>A0A1I0N3J2</accession>
<name>A0A1I0N3J2_9EURY</name>
<protein>
    <recommendedName>
        <fullName evidence="4">Acc operon protein</fullName>
    </recommendedName>
</protein>
<feature type="region of interest" description="Disordered" evidence="1">
    <location>
        <begin position="1"/>
        <end position="28"/>
    </location>
</feature>
<sequence>MTSQHQSETDTAAAPTDEPAPDDADPSAIEATLPADVEIDIPDDADDEEAAAIAAAIGAHLHDLTLAAAAAADGEETWDDRRWAFGGRVRAQQHRTVRVPRQAPTDPWTAAGRTERF</sequence>
<dbReference type="InterPro" id="IPR058335">
    <property type="entry name" value="PccX"/>
</dbReference>
<gene>
    <name evidence="2" type="ORF">SAMN05216285_1304</name>
</gene>
<dbReference type="EMBL" id="FOIS01000002">
    <property type="protein sequence ID" value="SEV95635.1"/>
    <property type="molecule type" value="Genomic_DNA"/>
</dbReference>
<proteinExistence type="predicted"/>
<dbReference type="Proteomes" id="UP000183275">
    <property type="component" value="Unassembled WGS sequence"/>
</dbReference>
<evidence type="ECO:0000313" key="2">
    <source>
        <dbReference type="EMBL" id="SEV95635.1"/>
    </source>
</evidence>
<dbReference type="eggNOG" id="arCOG04544">
    <property type="taxonomic scope" value="Archaea"/>
</dbReference>
<organism evidence="2 3">
    <name type="scientific">Natrinema salifodinae</name>
    <dbReference type="NCBI Taxonomy" id="1202768"/>
    <lineage>
        <taxon>Archaea</taxon>
        <taxon>Methanobacteriati</taxon>
        <taxon>Methanobacteriota</taxon>
        <taxon>Stenosarchaea group</taxon>
        <taxon>Halobacteria</taxon>
        <taxon>Halobacteriales</taxon>
        <taxon>Natrialbaceae</taxon>
        <taxon>Natrinema</taxon>
    </lineage>
</organism>
<reference evidence="3" key="1">
    <citation type="submission" date="2016-10" db="EMBL/GenBank/DDBJ databases">
        <authorList>
            <person name="Varghese N."/>
        </authorList>
    </citation>
    <scope>NUCLEOTIDE SEQUENCE [LARGE SCALE GENOMIC DNA]</scope>
    <source>
        <strain evidence="3">CGMCC 1.12284</strain>
    </source>
</reference>
<evidence type="ECO:0000256" key="1">
    <source>
        <dbReference type="SAM" id="MobiDB-lite"/>
    </source>
</evidence>